<dbReference type="EMBL" id="CP036287">
    <property type="protein sequence ID" value="QDU66816.1"/>
    <property type="molecule type" value="Genomic_DNA"/>
</dbReference>
<keyword evidence="7 9" id="KW-1133">Transmembrane helix</keyword>
<dbReference type="FunFam" id="3.40.50.300:FF:000221">
    <property type="entry name" value="Multidrug ABC transporter ATP-binding protein"/>
    <property type="match status" value="1"/>
</dbReference>
<evidence type="ECO:0000313" key="13">
    <source>
        <dbReference type="Proteomes" id="UP000316921"/>
    </source>
</evidence>
<evidence type="ECO:0000256" key="3">
    <source>
        <dbReference type="ARBA" id="ARBA00022475"/>
    </source>
</evidence>
<reference evidence="12 13" key="1">
    <citation type="submission" date="2019-02" db="EMBL/GenBank/DDBJ databases">
        <title>Deep-cultivation of Planctomycetes and their phenomic and genomic characterization uncovers novel biology.</title>
        <authorList>
            <person name="Wiegand S."/>
            <person name="Jogler M."/>
            <person name="Boedeker C."/>
            <person name="Pinto D."/>
            <person name="Vollmers J."/>
            <person name="Rivas-Marin E."/>
            <person name="Kohn T."/>
            <person name="Peeters S.H."/>
            <person name="Heuer A."/>
            <person name="Rast P."/>
            <person name="Oberbeckmann S."/>
            <person name="Bunk B."/>
            <person name="Jeske O."/>
            <person name="Meyerdierks A."/>
            <person name="Storesund J.E."/>
            <person name="Kallscheuer N."/>
            <person name="Luecker S."/>
            <person name="Lage O.M."/>
            <person name="Pohl T."/>
            <person name="Merkel B.J."/>
            <person name="Hornburger P."/>
            <person name="Mueller R.-W."/>
            <person name="Bruemmer F."/>
            <person name="Labrenz M."/>
            <person name="Spormann A.M."/>
            <person name="Op den Camp H."/>
            <person name="Overmann J."/>
            <person name="Amann R."/>
            <person name="Jetten M.S.M."/>
            <person name="Mascher T."/>
            <person name="Medema M.H."/>
            <person name="Devos D.P."/>
            <person name="Kaster A.-K."/>
            <person name="Ovreas L."/>
            <person name="Rohde M."/>
            <person name="Galperin M.Y."/>
            <person name="Jogler C."/>
        </authorList>
    </citation>
    <scope>NUCLEOTIDE SEQUENCE [LARGE SCALE GENOMIC DNA]</scope>
    <source>
        <strain evidence="12 13">Pla133</strain>
    </source>
</reference>
<dbReference type="PANTHER" id="PTHR43394">
    <property type="entry name" value="ATP-DEPENDENT PERMEASE MDL1, MITOCHONDRIAL"/>
    <property type="match status" value="1"/>
</dbReference>
<comment type="subcellular location">
    <subcellularLocation>
        <location evidence="1">Cell membrane</location>
        <topology evidence="1">Multi-pass membrane protein</topology>
    </subcellularLocation>
</comment>
<protein>
    <submittedName>
        <fullName evidence="12">Putative multidrug resistance ABC transporter ATP-binding/permease protein YheH</fullName>
        <ecNumber evidence="12">3.6.3.-</ecNumber>
    </submittedName>
</protein>
<dbReference type="InterPro" id="IPR027417">
    <property type="entry name" value="P-loop_NTPase"/>
</dbReference>
<feature type="domain" description="ABC transmembrane type-1" evidence="11">
    <location>
        <begin position="42"/>
        <end position="323"/>
    </location>
</feature>
<dbReference type="PROSITE" id="PS50929">
    <property type="entry name" value="ABC_TM1F"/>
    <property type="match status" value="1"/>
</dbReference>
<evidence type="ECO:0000256" key="2">
    <source>
        <dbReference type="ARBA" id="ARBA00022448"/>
    </source>
</evidence>
<dbReference type="GO" id="GO:0015421">
    <property type="term" value="F:ABC-type oligopeptide transporter activity"/>
    <property type="evidence" value="ECO:0007669"/>
    <property type="project" value="TreeGrafter"/>
</dbReference>
<dbReference type="KEGG" id="pbap:Pla133_18920"/>
<accession>A0A518BIM0</accession>
<dbReference type="Pfam" id="PF00005">
    <property type="entry name" value="ABC_tran"/>
    <property type="match status" value="1"/>
</dbReference>
<evidence type="ECO:0000256" key="4">
    <source>
        <dbReference type="ARBA" id="ARBA00022692"/>
    </source>
</evidence>
<dbReference type="SMART" id="SM00382">
    <property type="entry name" value="AAA"/>
    <property type="match status" value="1"/>
</dbReference>
<keyword evidence="12" id="KW-0378">Hydrolase</keyword>
<dbReference type="Pfam" id="PF00664">
    <property type="entry name" value="ABC_membrane"/>
    <property type="match status" value="1"/>
</dbReference>
<dbReference type="GO" id="GO:0005524">
    <property type="term" value="F:ATP binding"/>
    <property type="evidence" value="ECO:0007669"/>
    <property type="project" value="UniProtKB-KW"/>
</dbReference>
<evidence type="ECO:0000256" key="9">
    <source>
        <dbReference type="SAM" id="Phobius"/>
    </source>
</evidence>
<keyword evidence="3" id="KW-1003">Cell membrane</keyword>
<feature type="transmembrane region" description="Helical" evidence="9">
    <location>
        <begin position="151"/>
        <end position="174"/>
    </location>
</feature>
<evidence type="ECO:0000256" key="8">
    <source>
        <dbReference type="ARBA" id="ARBA00023136"/>
    </source>
</evidence>
<evidence type="ECO:0000313" key="12">
    <source>
        <dbReference type="EMBL" id="QDU66816.1"/>
    </source>
</evidence>
<name>A0A518BIM0_9BACT</name>
<dbReference type="InterPro" id="IPR003439">
    <property type="entry name" value="ABC_transporter-like_ATP-bd"/>
</dbReference>
<keyword evidence="5" id="KW-0547">Nucleotide-binding</keyword>
<evidence type="ECO:0000256" key="7">
    <source>
        <dbReference type="ARBA" id="ARBA00022989"/>
    </source>
</evidence>
<dbReference type="InterPro" id="IPR011527">
    <property type="entry name" value="ABC1_TM_dom"/>
</dbReference>
<dbReference type="Proteomes" id="UP000316921">
    <property type="component" value="Chromosome"/>
</dbReference>
<keyword evidence="6 12" id="KW-0067">ATP-binding</keyword>
<sequence length="626" mass="68138">MTDEILDDEHSGAAARIDWGLWKRLLAYSKRYPRTLGIFVTAAIVVGAADTGIPLVTRGAIDAVTAAPPEIDTFELLWPYALAYAGVSLALAGGVFTFIRCAGILRPRIARDIRRDAYANLQRLSLRFYDRRPSGWLVARMTSDCERLSNILAWGVLDVVWGATVMSGIATAMLFLEWRLALAVLVFVPLLAWISLWFQRRILQSSRAVRGVNSRITAAYAEDLAGVATTMGFAREREQHADFAQLTERMAQHSIANALQAAVYLPVVLTIGSLALALALGLGGQHVAVGALSLGTLIAFMTYARQFFEPVQQVAARFAELLMAQAAAERILGLIDEVPEIGDSDEVRAILAAGEGRARPAGFAADGLPDRIGQIRFEHVSFHYDAGEPVLADFNLTVEPGQTIALVGETGGGKSTIAGLLCRFYEPTAGEILFDGVDYRQRGLAWLRSKLAIVLQTPHLFSGSVLDNVRYGRLDATEEDVRAALRLVGAQTFVDKLEKGLDTRVGEGGARLSTGQKQLISFARALVAEPEILILDEATSSVDTQTERAVQRALETVLHGRTSFVIAHRLSTVRSADRILVIGAGRILEQGNHQELLALRGRYHELYTGQSLVADGERKAAWEAVR</sequence>
<dbReference type="Gene3D" id="3.40.50.300">
    <property type="entry name" value="P-loop containing nucleotide triphosphate hydrolases"/>
    <property type="match status" value="1"/>
</dbReference>
<dbReference type="InterPro" id="IPR003593">
    <property type="entry name" value="AAA+_ATPase"/>
</dbReference>
<dbReference type="PANTHER" id="PTHR43394:SF1">
    <property type="entry name" value="ATP-BINDING CASSETTE SUB-FAMILY B MEMBER 10, MITOCHONDRIAL"/>
    <property type="match status" value="1"/>
</dbReference>
<dbReference type="SUPFAM" id="SSF90123">
    <property type="entry name" value="ABC transporter transmembrane region"/>
    <property type="match status" value="1"/>
</dbReference>
<feature type="transmembrane region" description="Helical" evidence="9">
    <location>
        <begin position="258"/>
        <end position="280"/>
    </location>
</feature>
<dbReference type="RefSeq" id="WP_145064620.1">
    <property type="nucleotide sequence ID" value="NZ_CP036287.1"/>
</dbReference>
<dbReference type="InterPro" id="IPR036640">
    <property type="entry name" value="ABC1_TM_sf"/>
</dbReference>
<evidence type="ECO:0000259" key="10">
    <source>
        <dbReference type="PROSITE" id="PS50893"/>
    </source>
</evidence>
<dbReference type="GO" id="GO:0016887">
    <property type="term" value="F:ATP hydrolysis activity"/>
    <property type="evidence" value="ECO:0007669"/>
    <property type="project" value="InterPro"/>
</dbReference>
<evidence type="ECO:0000256" key="6">
    <source>
        <dbReference type="ARBA" id="ARBA00022840"/>
    </source>
</evidence>
<dbReference type="SUPFAM" id="SSF52540">
    <property type="entry name" value="P-loop containing nucleoside triphosphate hydrolases"/>
    <property type="match status" value="1"/>
</dbReference>
<evidence type="ECO:0000259" key="11">
    <source>
        <dbReference type="PROSITE" id="PS50929"/>
    </source>
</evidence>
<dbReference type="EC" id="3.6.3.-" evidence="12"/>
<dbReference type="AlphaFoldDB" id="A0A518BIM0"/>
<feature type="transmembrane region" description="Helical" evidence="9">
    <location>
        <begin position="77"/>
        <end position="105"/>
    </location>
</feature>
<dbReference type="Gene3D" id="1.20.1560.10">
    <property type="entry name" value="ABC transporter type 1, transmembrane domain"/>
    <property type="match status" value="1"/>
</dbReference>
<evidence type="ECO:0000256" key="1">
    <source>
        <dbReference type="ARBA" id="ARBA00004651"/>
    </source>
</evidence>
<dbReference type="CDD" id="cd03254">
    <property type="entry name" value="ABCC_Glucan_exporter_like"/>
    <property type="match status" value="1"/>
</dbReference>
<feature type="transmembrane region" description="Helical" evidence="9">
    <location>
        <begin position="36"/>
        <end position="57"/>
    </location>
</feature>
<gene>
    <name evidence="12" type="primary">yheH</name>
    <name evidence="12" type="ORF">Pla133_18920</name>
</gene>
<keyword evidence="8 9" id="KW-0472">Membrane</keyword>
<feature type="domain" description="ABC transporter" evidence="10">
    <location>
        <begin position="375"/>
        <end position="609"/>
    </location>
</feature>
<keyword evidence="2" id="KW-0813">Transport</keyword>
<evidence type="ECO:0000256" key="5">
    <source>
        <dbReference type="ARBA" id="ARBA00022741"/>
    </source>
</evidence>
<keyword evidence="13" id="KW-1185">Reference proteome</keyword>
<dbReference type="GO" id="GO:0005886">
    <property type="term" value="C:plasma membrane"/>
    <property type="evidence" value="ECO:0007669"/>
    <property type="project" value="UniProtKB-SubCell"/>
</dbReference>
<dbReference type="PROSITE" id="PS50893">
    <property type="entry name" value="ABC_TRANSPORTER_2"/>
    <property type="match status" value="1"/>
</dbReference>
<organism evidence="12 13">
    <name type="scientific">Engelhardtia mirabilis</name>
    <dbReference type="NCBI Taxonomy" id="2528011"/>
    <lineage>
        <taxon>Bacteria</taxon>
        <taxon>Pseudomonadati</taxon>
        <taxon>Planctomycetota</taxon>
        <taxon>Planctomycetia</taxon>
        <taxon>Planctomycetia incertae sedis</taxon>
        <taxon>Engelhardtia</taxon>
    </lineage>
</organism>
<proteinExistence type="predicted"/>
<dbReference type="InterPro" id="IPR039421">
    <property type="entry name" value="Type_1_exporter"/>
</dbReference>
<feature type="transmembrane region" description="Helical" evidence="9">
    <location>
        <begin position="180"/>
        <end position="198"/>
    </location>
</feature>
<keyword evidence="4 9" id="KW-0812">Transmembrane</keyword>
<dbReference type="CDD" id="cd18540">
    <property type="entry name" value="ABC_6TM_exporter_like"/>
    <property type="match status" value="1"/>
</dbReference>